<reference evidence="1" key="1">
    <citation type="journal article" date="2014" name="Int. J. Syst. Evol. Microbiol.">
        <title>Complete genome sequence of Corynebacterium casei LMG S-19264T (=DSM 44701T), isolated from a smear-ripened cheese.</title>
        <authorList>
            <consortium name="US DOE Joint Genome Institute (JGI-PGF)"/>
            <person name="Walter F."/>
            <person name="Albersmeier A."/>
            <person name="Kalinowski J."/>
            <person name="Ruckert C."/>
        </authorList>
    </citation>
    <scope>NUCLEOTIDE SEQUENCE</scope>
    <source>
        <strain evidence="1">CGMCC 1.12360</strain>
    </source>
</reference>
<gene>
    <name evidence="1" type="ORF">GCM10010978_31040</name>
</gene>
<evidence type="ECO:0000313" key="1">
    <source>
        <dbReference type="EMBL" id="GFZ89450.1"/>
    </source>
</evidence>
<comment type="caution">
    <text evidence="1">The sequence shown here is derived from an EMBL/GenBank/DDBJ whole genome shotgun (WGS) entry which is preliminary data.</text>
</comment>
<dbReference type="EMBL" id="BMEV01000090">
    <property type="protein sequence ID" value="GFZ89450.1"/>
    <property type="molecule type" value="Genomic_DNA"/>
</dbReference>
<sequence length="88" mass="10328">MIEFCKQDKRVKAFYEKYMETNIKDNTYNIPYPYSVLNKSLYAIKVVKQIEETKPIPININQPQFSPKYVQIHALSCNSKKIKKAANP</sequence>
<accession>A0A8J2XGN0</accession>
<dbReference type="AlphaFoldDB" id="A0A8J2XGN0"/>
<proteinExistence type="predicted"/>
<dbReference type="Proteomes" id="UP000602050">
    <property type="component" value="Unassembled WGS sequence"/>
</dbReference>
<protein>
    <submittedName>
        <fullName evidence="1">Uncharacterized protein</fullName>
    </submittedName>
</protein>
<organism evidence="1 2">
    <name type="scientific">Compostibacillus humi</name>
    <dbReference type="NCBI Taxonomy" id="1245525"/>
    <lineage>
        <taxon>Bacteria</taxon>
        <taxon>Bacillati</taxon>
        <taxon>Bacillota</taxon>
        <taxon>Bacilli</taxon>
        <taxon>Bacillales</taxon>
        <taxon>Bacillaceae</taxon>
        <taxon>Compostibacillus</taxon>
    </lineage>
</organism>
<evidence type="ECO:0000313" key="2">
    <source>
        <dbReference type="Proteomes" id="UP000602050"/>
    </source>
</evidence>
<reference evidence="1" key="2">
    <citation type="submission" date="2020-09" db="EMBL/GenBank/DDBJ databases">
        <authorList>
            <person name="Sun Q."/>
            <person name="Zhou Y."/>
        </authorList>
    </citation>
    <scope>NUCLEOTIDE SEQUENCE</scope>
    <source>
        <strain evidence="1">CGMCC 1.12360</strain>
    </source>
</reference>
<name>A0A8J2XGN0_9BACI</name>
<keyword evidence="2" id="KW-1185">Reference proteome</keyword>